<organism evidence="1 2">
    <name type="scientific">Desulfosarcina ovata subsp. ovata</name>
    <dbReference type="NCBI Taxonomy" id="2752305"/>
    <lineage>
        <taxon>Bacteria</taxon>
        <taxon>Pseudomonadati</taxon>
        <taxon>Thermodesulfobacteriota</taxon>
        <taxon>Desulfobacteria</taxon>
        <taxon>Desulfobacterales</taxon>
        <taxon>Desulfosarcinaceae</taxon>
        <taxon>Desulfosarcina</taxon>
    </lineage>
</organism>
<proteinExistence type="predicted"/>
<dbReference type="AlphaFoldDB" id="A0A5K8A8I8"/>
<protein>
    <submittedName>
        <fullName evidence="1">Uncharacterized protein</fullName>
    </submittedName>
</protein>
<dbReference type="RefSeq" id="WP_155310204.1">
    <property type="nucleotide sequence ID" value="NZ_AP021879.1"/>
</dbReference>
<evidence type="ECO:0000313" key="2">
    <source>
        <dbReference type="Proteomes" id="UP000422108"/>
    </source>
</evidence>
<name>A0A5K8A8I8_9BACT</name>
<dbReference type="Proteomes" id="UP000422108">
    <property type="component" value="Chromosome"/>
</dbReference>
<keyword evidence="2" id="KW-1185">Reference proteome</keyword>
<dbReference type="EMBL" id="AP021879">
    <property type="protein sequence ID" value="BBO88953.1"/>
    <property type="molecule type" value="Genomic_DNA"/>
</dbReference>
<gene>
    <name evidence="1" type="ORF">DSCOOX_21330</name>
</gene>
<accession>A0A5K8A8I8</accession>
<evidence type="ECO:0000313" key="1">
    <source>
        <dbReference type="EMBL" id="BBO88953.1"/>
    </source>
</evidence>
<reference evidence="1 2" key="1">
    <citation type="submission" date="2019-11" db="EMBL/GenBank/DDBJ databases">
        <title>Comparative genomics of hydrocarbon-degrading Desulfosarcina strains.</title>
        <authorList>
            <person name="Watanabe M."/>
            <person name="Kojima H."/>
            <person name="Fukui M."/>
        </authorList>
    </citation>
    <scope>NUCLEOTIDE SEQUENCE [LARGE SCALE GENOMIC DNA]</scope>
    <source>
        <strain evidence="2">oXyS1</strain>
    </source>
</reference>
<sequence length="235" mass="25805">MPDPNNPNLLMLEMAAEKLGPLVDVVVFLGGCATGLLITDPAAPPLRVTRDVDVIVEVASLSSYHRFSSKLRKRGFVEDSSPGAPICRWLSRSLVLDVMPTDPDLLGFGNQWFERAFKTAQRTALPSGMIIKVLPAPYFIATKIEAFANRGAGDFLLSKDVEDVVAVIDGRLELAMEVNSAEPDLMHHIAKNLTKWMEHTDFIDALPGLMPPDSASQARVSTIVNRIEKIAKREK</sequence>